<dbReference type="KEGG" id="pstg:E8M01_17265"/>
<dbReference type="GO" id="GO:0008999">
    <property type="term" value="F:protein-N-terminal-alanine acetyltransferase activity"/>
    <property type="evidence" value="ECO:0007669"/>
    <property type="project" value="TreeGrafter"/>
</dbReference>
<dbReference type="PANTHER" id="PTHR43441:SF2">
    <property type="entry name" value="FAMILY ACETYLTRANSFERASE, PUTATIVE (AFU_ORTHOLOGUE AFUA_7G00850)-RELATED"/>
    <property type="match status" value="1"/>
</dbReference>
<reference evidence="2 3" key="1">
    <citation type="submission" date="2019-04" db="EMBL/GenBank/DDBJ databases">
        <title>Phreatobacter aquaticus sp. nov.</title>
        <authorList>
            <person name="Choi A."/>
        </authorList>
    </citation>
    <scope>NUCLEOTIDE SEQUENCE [LARGE SCALE GENOMIC DNA]</scope>
    <source>
        <strain evidence="2 3">KCTC 52518</strain>
    </source>
</reference>
<dbReference type="Gene3D" id="3.40.630.30">
    <property type="match status" value="1"/>
</dbReference>
<dbReference type="PROSITE" id="PS51186">
    <property type="entry name" value="GNAT"/>
    <property type="match status" value="1"/>
</dbReference>
<proteinExistence type="predicted"/>
<keyword evidence="3" id="KW-1185">Reference proteome</keyword>
<dbReference type="InterPro" id="IPR000182">
    <property type="entry name" value="GNAT_dom"/>
</dbReference>
<dbReference type="SUPFAM" id="SSF55729">
    <property type="entry name" value="Acyl-CoA N-acyltransferases (Nat)"/>
    <property type="match status" value="1"/>
</dbReference>
<dbReference type="Pfam" id="PF13302">
    <property type="entry name" value="Acetyltransf_3"/>
    <property type="match status" value="1"/>
</dbReference>
<evidence type="ECO:0000259" key="1">
    <source>
        <dbReference type="PROSITE" id="PS51186"/>
    </source>
</evidence>
<dbReference type="InterPro" id="IPR016181">
    <property type="entry name" value="Acyl_CoA_acyltransferase"/>
</dbReference>
<sequence length="203" mass="22731">MNTSTGRLSLLRAVGLAYEPPEPIVGRKVTLRVPDMADFDAWSGLRGASRAFLMPWEPAWPPDDLTRQAFRRRVARYRQDWRDDQGYALFIHRNQDAAVVGGITLTNVRRGVAQTVSLGYWMGEAFAGQGYMSAGVRTLVPYIFGPLGFRRIEAACVPHNTASVNLLERVGFTREGLARQYLCINGNWMDHLLFAMVKGDPLS</sequence>
<dbReference type="OrthoDB" id="9801669at2"/>
<dbReference type="Proteomes" id="UP000298781">
    <property type="component" value="Chromosome"/>
</dbReference>
<dbReference type="AlphaFoldDB" id="A0A4D7BCX7"/>
<dbReference type="InterPro" id="IPR051908">
    <property type="entry name" value="Ribosomal_N-acetyltransferase"/>
</dbReference>
<dbReference type="GO" id="GO:0005737">
    <property type="term" value="C:cytoplasm"/>
    <property type="evidence" value="ECO:0007669"/>
    <property type="project" value="TreeGrafter"/>
</dbReference>
<dbReference type="EMBL" id="CP039690">
    <property type="protein sequence ID" value="QCI65807.1"/>
    <property type="molecule type" value="Genomic_DNA"/>
</dbReference>
<name>A0A4D7BCX7_9HYPH</name>
<keyword evidence="2" id="KW-0808">Transferase</keyword>
<dbReference type="RefSeq" id="WP_136961253.1">
    <property type="nucleotide sequence ID" value="NZ_CP039690.1"/>
</dbReference>
<feature type="domain" description="N-acetyltransferase" evidence="1">
    <location>
        <begin position="49"/>
        <end position="194"/>
    </location>
</feature>
<gene>
    <name evidence="2" type="ORF">E8M01_17265</name>
</gene>
<dbReference type="GO" id="GO:1990189">
    <property type="term" value="F:protein N-terminal-serine acetyltransferase activity"/>
    <property type="evidence" value="ECO:0007669"/>
    <property type="project" value="TreeGrafter"/>
</dbReference>
<evidence type="ECO:0000313" key="3">
    <source>
        <dbReference type="Proteomes" id="UP000298781"/>
    </source>
</evidence>
<protein>
    <submittedName>
        <fullName evidence="2">GNAT family N-acetyltransferase</fullName>
    </submittedName>
</protein>
<accession>A0A4D7BCX7</accession>
<evidence type="ECO:0000313" key="2">
    <source>
        <dbReference type="EMBL" id="QCI65807.1"/>
    </source>
</evidence>
<dbReference type="PANTHER" id="PTHR43441">
    <property type="entry name" value="RIBOSOMAL-PROTEIN-SERINE ACETYLTRANSFERASE"/>
    <property type="match status" value="1"/>
</dbReference>
<organism evidence="2 3">
    <name type="scientific">Phreatobacter stygius</name>
    <dbReference type="NCBI Taxonomy" id="1940610"/>
    <lineage>
        <taxon>Bacteria</taxon>
        <taxon>Pseudomonadati</taxon>
        <taxon>Pseudomonadota</taxon>
        <taxon>Alphaproteobacteria</taxon>
        <taxon>Hyphomicrobiales</taxon>
        <taxon>Phreatobacteraceae</taxon>
        <taxon>Phreatobacter</taxon>
    </lineage>
</organism>